<feature type="compositionally biased region" description="Polar residues" evidence="1">
    <location>
        <begin position="129"/>
        <end position="138"/>
    </location>
</feature>
<dbReference type="RefSeq" id="WP_338006003.1">
    <property type="nucleotide sequence ID" value="NZ_JAOPKA010000023.1"/>
</dbReference>
<evidence type="ECO:0000313" key="3">
    <source>
        <dbReference type="Proteomes" id="UP001321018"/>
    </source>
</evidence>
<dbReference type="EMBL" id="JAOPKA010000023">
    <property type="protein sequence ID" value="MCU4744198.1"/>
    <property type="molecule type" value="Genomic_DNA"/>
</dbReference>
<feature type="region of interest" description="Disordered" evidence="1">
    <location>
        <begin position="107"/>
        <end position="160"/>
    </location>
</feature>
<sequence>MDFPAIAVIEMAVTDSPADGEEAQSSSSELNSMHYKAIREGISQQASQQVDFQMAVRVKGDPSEDEAAQFHEDLMKFIEGQLEADNIGMAEIAIALWNEVNRMEEQVREASKEIEQNESTDVESGHSGGASSEQNSAASDEETLVESEANSGIPNDPAFY</sequence>
<dbReference type="AlphaFoldDB" id="A0AAP2Z417"/>
<name>A0AAP2Z417_9EURY</name>
<gene>
    <name evidence="2" type="ORF">OB960_22740</name>
</gene>
<comment type="caution">
    <text evidence="2">The sequence shown here is derived from an EMBL/GenBank/DDBJ whole genome shotgun (WGS) entry which is preliminary data.</text>
</comment>
<proteinExistence type="predicted"/>
<protein>
    <submittedName>
        <fullName evidence="2">Uncharacterized protein</fullName>
    </submittedName>
</protein>
<reference evidence="2" key="1">
    <citation type="submission" date="2022-09" db="EMBL/GenBank/DDBJ databases">
        <title>Enrichment on poylsaccharides allowed isolation of novel metabolic and taxonomic groups of Haloarchaea.</title>
        <authorList>
            <person name="Sorokin D.Y."/>
            <person name="Elcheninov A.G."/>
            <person name="Khizhniak T.V."/>
            <person name="Kolganova T.V."/>
            <person name="Kublanov I.V."/>
        </authorList>
    </citation>
    <scope>NUCLEOTIDE SEQUENCE</scope>
    <source>
        <strain evidence="2">AArc-xg1-1</strain>
    </source>
</reference>
<dbReference type="Proteomes" id="UP001321018">
    <property type="component" value="Unassembled WGS sequence"/>
</dbReference>
<evidence type="ECO:0000313" key="2">
    <source>
        <dbReference type="EMBL" id="MCU4744198.1"/>
    </source>
</evidence>
<accession>A0AAP2Z417</accession>
<organism evidence="2 3">
    <name type="scientific">Natronoglomus mannanivorans</name>
    <dbReference type="NCBI Taxonomy" id="2979990"/>
    <lineage>
        <taxon>Archaea</taxon>
        <taxon>Methanobacteriati</taxon>
        <taxon>Methanobacteriota</taxon>
        <taxon>Stenosarchaea group</taxon>
        <taxon>Halobacteria</taxon>
        <taxon>Halobacteriales</taxon>
        <taxon>Natrialbaceae</taxon>
        <taxon>Natronoglomus</taxon>
    </lineage>
</organism>
<evidence type="ECO:0000256" key="1">
    <source>
        <dbReference type="SAM" id="MobiDB-lite"/>
    </source>
</evidence>